<dbReference type="GO" id="GO:0005524">
    <property type="term" value="F:ATP binding"/>
    <property type="evidence" value="ECO:0007669"/>
    <property type="project" value="InterPro"/>
</dbReference>
<dbReference type="InterPro" id="IPR008271">
    <property type="entry name" value="Ser/Thr_kinase_AS"/>
</dbReference>
<dbReference type="Pfam" id="PF00069">
    <property type="entry name" value="Pkinase"/>
    <property type="match status" value="1"/>
</dbReference>
<dbReference type="GO" id="GO:0004672">
    <property type="term" value="F:protein kinase activity"/>
    <property type="evidence" value="ECO:0007669"/>
    <property type="project" value="InterPro"/>
</dbReference>
<protein>
    <recommendedName>
        <fullName evidence="1">Protein kinase domain-containing protein</fullName>
    </recommendedName>
</protein>
<organism evidence="2">
    <name type="scientific">viral metagenome</name>
    <dbReference type="NCBI Taxonomy" id="1070528"/>
    <lineage>
        <taxon>unclassified sequences</taxon>
        <taxon>metagenomes</taxon>
        <taxon>organismal metagenomes</taxon>
    </lineage>
</organism>
<dbReference type="Gene3D" id="3.30.200.20">
    <property type="entry name" value="Phosphorylase Kinase, domain 1"/>
    <property type="match status" value="1"/>
</dbReference>
<sequence length="351" mass="40803">MVSVIGEGTFGCVTKPSLKCTTPQKYKQRVSKIMKFSDAQMEMNDMQFLADIPNIDKYMIKIPTMCKPLLNKELKRAVASCKNKKVHSTYSKDKKQLRLLLLDDGGVNLDVFSSEIIQTLSKKDCCIFLTAILHLFKGVEFFRVNGIVHFDIKMQNIVYDVKSGKIRFIDFGMVVKKKEYLAQSLVNVNERAQSWSYYPPENSCAQKYIFDHGEKCKVYRSRTSFETFLEKTINTFDSYCLSYCLSKLFMKIEENTGNMFSSEFFHAVQPLLRQFCHPDVLRRNDDLDFLSTQYKKLLVDYGMYKVQKPMYLVESILKQKQVRCVSGKIRNKKTGRCVTQKNKKLISTRVK</sequence>
<dbReference type="SUPFAM" id="SSF56112">
    <property type="entry name" value="Protein kinase-like (PK-like)"/>
    <property type="match status" value="1"/>
</dbReference>
<evidence type="ECO:0000259" key="1">
    <source>
        <dbReference type="PROSITE" id="PS50011"/>
    </source>
</evidence>
<dbReference type="InterPro" id="IPR011009">
    <property type="entry name" value="Kinase-like_dom_sf"/>
</dbReference>
<dbReference type="Gene3D" id="1.10.510.10">
    <property type="entry name" value="Transferase(Phosphotransferase) domain 1"/>
    <property type="match status" value="1"/>
</dbReference>
<accession>A0A6C0HKF1</accession>
<reference evidence="2" key="1">
    <citation type="journal article" date="2020" name="Nature">
        <title>Giant virus diversity and host interactions through global metagenomics.</title>
        <authorList>
            <person name="Schulz F."/>
            <person name="Roux S."/>
            <person name="Paez-Espino D."/>
            <person name="Jungbluth S."/>
            <person name="Walsh D.A."/>
            <person name="Denef V.J."/>
            <person name="McMahon K.D."/>
            <person name="Konstantinidis K.T."/>
            <person name="Eloe-Fadrosh E.A."/>
            <person name="Kyrpides N.C."/>
            <person name="Woyke T."/>
        </authorList>
    </citation>
    <scope>NUCLEOTIDE SEQUENCE</scope>
    <source>
        <strain evidence="2">GVMAG-M-3300023184-120</strain>
    </source>
</reference>
<name>A0A6C0HKF1_9ZZZZ</name>
<dbReference type="PROSITE" id="PS00108">
    <property type="entry name" value="PROTEIN_KINASE_ST"/>
    <property type="match status" value="1"/>
</dbReference>
<dbReference type="InterPro" id="IPR000719">
    <property type="entry name" value="Prot_kinase_dom"/>
</dbReference>
<dbReference type="AlphaFoldDB" id="A0A6C0HKF1"/>
<feature type="domain" description="Protein kinase" evidence="1">
    <location>
        <begin position="1"/>
        <end position="351"/>
    </location>
</feature>
<dbReference type="PROSITE" id="PS50011">
    <property type="entry name" value="PROTEIN_KINASE_DOM"/>
    <property type="match status" value="1"/>
</dbReference>
<proteinExistence type="predicted"/>
<evidence type="ECO:0000313" key="2">
    <source>
        <dbReference type="EMBL" id="QHT80473.1"/>
    </source>
</evidence>
<dbReference type="EMBL" id="MN739969">
    <property type="protein sequence ID" value="QHT80473.1"/>
    <property type="molecule type" value="Genomic_DNA"/>
</dbReference>